<dbReference type="InterPro" id="IPR008906">
    <property type="entry name" value="HATC_C_dom"/>
</dbReference>
<reference evidence="4" key="1">
    <citation type="journal article" date="2022" name="Front. Genet.">
        <title>Chromosome-Scale Assembly of the Dendrobium nobile Genome Provides Insights Into the Molecular Mechanism of the Biosynthesis of the Medicinal Active Ingredient of Dendrobium.</title>
        <authorList>
            <person name="Xu Q."/>
            <person name="Niu S.-C."/>
            <person name="Li K.-L."/>
            <person name="Zheng P.-J."/>
            <person name="Zhang X.-J."/>
            <person name="Jia Y."/>
            <person name="Liu Y."/>
            <person name="Niu Y.-X."/>
            <person name="Yu L.-H."/>
            <person name="Chen D.-F."/>
            <person name="Zhang G.-Q."/>
        </authorList>
    </citation>
    <scope>NUCLEOTIDE SEQUENCE</scope>
    <source>
        <tissue evidence="4">Leaf</tissue>
    </source>
</reference>
<gene>
    <name evidence="4" type="ORF">KFK09_020010</name>
</gene>
<evidence type="ECO:0000259" key="3">
    <source>
        <dbReference type="Pfam" id="PF14372"/>
    </source>
</evidence>
<dbReference type="InterPro" id="IPR012337">
    <property type="entry name" value="RNaseH-like_sf"/>
</dbReference>
<dbReference type="SUPFAM" id="SSF53098">
    <property type="entry name" value="Ribonuclease H-like"/>
    <property type="match status" value="1"/>
</dbReference>
<proteinExistence type="predicted"/>
<dbReference type="PANTHER" id="PTHR23272:SF183">
    <property type="entry name" value="ZINC FINGER BED DOMAIN-CONTAINING PROTEIN RICESLEEPER 1-LIKE"/>
    <property type="match status" value="1"/>
</dbReference>
<name>A0A8T3AS35_DENNO</name>
<keyword evidence="5" id="KW-1185">Reference proteome</keyword>
<organism evidence="4 5">
    <name type="scientific">Dendrobium nobile</name>
    <name type="common">Orchid</name>
    <dbReference type="NCBI Taxonomy" id="94219"/>
    <lineage>
        <taxon>Eukaryota</taxon>
        <taxon>Viridiplantae</taxon>
        <taxon>Streptophyta</taxon>
        <taxon>Embryophyta</taxon>
        <taxon>Tracheophyta</taxon>
        <taxon>Spermatophyta</taxon>
        <taxon>Magnoliopsida</taxon>
        <taxon>Liliopsida</taxon>
        <taxon>Asparagales</taxon>
        <taxon>Orchidaceae</taxon>
        <taxon>Epidendroideae</taxon>
        <taxon>Malaxideae</taxon>
        <taxon>Dendrobiinae</taxon>
        <taxon>Dendrobium</taxon>
    </lineage>
</organism>
<feature type="domain" description="HAT C-terminal dimerisation" evidence="2">
    <location>
        <begin position="213"/>
        <end position="296"/>
    </location>
</feature>
<dbReference type="EMBL" id="JAGYWB010000014">
    <property type="protein sequence ID" value="KAI0499109.1"/>
    <property type="molecule type" value="Genomic_DNA"/>
</dbReference>
<protein>
    <recommendedName>
        <fullName evidence="6">Zinc finger BED domain-containing protein RICESLEEPER 2-like</fullName>
    </recommendedName>
</protein>
<dbReference type="AlphaFoldDB" id="A0A8T3AS35"/>
<comment type="caution">
    <text evidence="4">The sequence shown here is derived from an EMBL/GenBank/DDBJ whole genome shotgun (WGS) entry which is preliminary data.</text>
</comment>
<evidence type="ECO:0000313" key="4">
    <source>
        <dbReference type="EMBL" id="KAI0499109.1"/>
    </source>
</evidence>
<dbReference type="Pfam" id="PF05699">
    <property type="entry name" value="Dimer_Tnp_hAT"/>
    <property type="match status" value="1"/>
</dbReference>
<dbReference type="OrthoDB" id="2610923at2759"/>
<evidence type="ECO:0008006" key="6">
    <source>
        <dbReference type="Google" id="ProtNLM"/>
    </source>
</evidence>
<dbReference type="InterPro" id="IPR025525">
    <property type="entry name" value="hAT-like_transposase_RNase-H"/>
</dbReference>
<accession>A0A8T3AS35</accession>
<evidence type="ECO:0000259" key="2">
    <source>
        <dbReference type="Pfam" id="PF05699"/>
    </source>
</evidence>
<evidence type="ECO:0000256" key="1">
    <source>
        <dbReference type="SAM" id="MobiDB-lite"/>
    </source>
</evidence>
<feature type="region of interest" description="Disordered" evidence="1">
    <location>
        <begin position="301"/>
        <end position="320"/>
    </location>
</feature>
<evidence type="ECO:0000313" key="5">
    <source>
        <dbReference type="Proteomes" id="UP000829196"/>
    </source>
</evidence>
<dbReference type="Pfam" id="PF14372">
    <property type="entry name" value="hAT-like_RNase-H"/>
    <property type="match status" value="1"/>
</dbReference>
<dbReference type="PANTHER" id="PTHR23272">
    <property type="entry name" value="BED FINGER-RELATED"/>
    <property type="match status" value="1"/>
</dbReference>
<dbReference type="GO" id="GO:0046983">
    <property type="term" value="F:protein dimerization activity"/>
    <property type="evidence" value="ECO:0007669"/>
    <property type="project" value="InterPro"/>
</dbReference>
<dbReference type="GO" id="GO:0003677">
    <property type="term" value="F:DNA binding"/>
    <property type="evidence" value="ECO:0007669"/>
    <property type="project" value="InterPro"/>
</dbReference>
<feature type="domain" description="hAT-like transposase RNase-H fold" evidence="3">
    <location>
        <begin position="52"/>
        <end position="151"/>
    </location>
</feature>
<dbReference type="Proteomes" id="UP000829196">
    <property type="component" value="Unassembled WGS sequence"/>
</dbReference>
<sequence length="320" mass="36432">MLTVALQLREAFTSYGEREVTYHNCPTEDEWNNIEKVCDVLGFFNEATNIISGTEYPTSNLFLSQICIIKKVIDDRSISSDEFIRNMTMKMKEKFDKYWGECNLLMAFGAIMDHRMKFLVIEFAYPKIYGDQSSQNISYVRTLLYELFEEYTTNFEVEAKGAGDTFQLRKDGSKGESNFSRTFQEGASNKYSGWLDFTAYVSEKTSKKPAKSDLDNYLEDGLEICPPGKTFDVIGWWKSNQAKYRILSRLAVEILAIPISTVASESTFSAGERVVDTYRSKLGIETVQSLICGSNWVRPRPTSAQLSPPTRPQARQLACD</sequence>